<dbReference type="GO" id="GO:0005829">
    <property type="term" value="C:cytosol"/>
    <property type="evidence" value="ECO:0007669"/>
    <property type="project" value="TreeGrafter"/>
</dbReference>
<dbReference type="Proteomes" id="UP000657200">
    <property type="component" value="Unassembled WGS sequence"/>
</dbReference>
<evidence type="ECO:0000313" key="8">
    <source>
        <dbReference type="Proteomes" id="UP000657200"/>
    </source>
</evidence>
<reference evidence="5" key="2">
    <citation type="submission" date="2014-09" db="EMBL/GenBank/DDBJ databases">
        <authorList>
            <person name="Magalhaes I.L.F."/>
            <person name="Oliveira U."/>
            <person name="Santos F.R."/>
            <person name="Vidigal T.H.D.A."/>
            <person name="Brescovit A.D."/>
            <person name="Santos A.J."/>
        </authorList>
    </citation>
    <scope>NUCLEOTIDE SEQUENCE</scope>
    <source>
        <strain evidence="5">LMG 23848T</strain>
    </source>
</reference>
<comment type="pathway">
    <text evidence="2">Organic acid metabolism; glycolate biosynthesis; glycolate from 2-phosphoglycolate: step 1/1.</text>
</comment>
<gene>
    <name evidence="5" type="primary">gph</name>
    <name evidence="5" type="ORF">AGA_2025</name>
    <name evidence="6" type="ORF">GOB80_06160</name>
</gene>
<dbReference type="EC" id="3.1.3.18" evidence="4"/>
<evidence type="ECO:0000313" key="6">
    <source>
        <dbReference type="EMBL" id="NHO39275.1"/>
    </source>
</evidence>
<dbReference type="InterPro" id="IPR041492">
    <property type="entry name" value="HAD_2"/>
</dbReference>
<name>A0A0U5FAU0_9PROT</name>
<reference evidence="6 8" key="3">
    <citation type="journal article" date="2020" name="Int. J. Syst. Evol. Microbiol.">
        <title>Novel acetic acid bacteria from cider fermentations: Acetobacter conturbans sp. nov. and Acetobacter fallax sp. nov.</title>
        <authorList>
            <person name="Sombolestani A.S."/>
            <person name="Cleenwerck I."/>
            <person name="Cnockaert M."/>
            <person name="Borremans W."/>
            <person name="Wieme A.D."/>
            <person name="De Vuyst L."/>
            <person name="Vandamme P."/>
        </authorList>
    </citation>
    <scope>NUCLEOTIDE SEQUENCE [LARGE SCALE GENOMIC DNA]</scope>
    <source>
        <strain evidence="6 8">LMG 23848</strain>
    </source>
</reference>
<keyword evidence="8" id="KW-1185">Reference proteome</keyword>
<dbReference type="SUPFAM" id="SSF56784">
    <property type="entry name" value="HAD-like"/>
    <property type="match status" value="1"/>
</dbReference>
<dbReference type="EMBL" id="WOTE01000002">
    <property type="protein sequence ID" value="NHO39275.1"/>
    <property type="molecule type" value="Genomic_DNA"/>
</dbReference>
<comment type="similarity">
    <text evidence="3">Belongs to the HAD-like hydrolase superfamily. CbbY/CbbZ/Gph/YieH family.</text>
</comment>
<dbReference type="AlphaFoldDB" id="A0A0U5FAU0"/>
<evidence type="ECO:0000256" key="3">
    <source>
        <dbReference type="ARBA" id="ARBA00006171"/>
    </source>
</evidence>
<dbReference type="GO" id="GO:0006281">
    <property type="term" value="P:DNA repair"/>
    <property type="evidence" value="ECO:0007669"/>
    <property type="project" value="TreeGrafter"/>
</dbReference>
<dbReference type="InterPro" id="IPR023214">
    <property type="entry name" value="HAD_sf"/>
</dbReference>
<dbReference type="STRING" id="431306.AGA_2025"/>
<dbReference type="InterPro" id="IPR023198">
    <property type="entry name" value="PGP-like_dom2"/>
</dbReference>
<proteinExistence type="inferred from homology"/>
<dbReference type="OrthoDB" id="9793014at2"/>
<dbReference type="PATRIC" id="fig|431306.5.peg.2089"/>
<evidence type="ECO:0000313" key="5">
    <source>
        <dbReference type="EMBL" id="CEF56503.1"/>
    </source>
</evidence>
<accession>A0A0U5FAU0</accession>
<dbReference type="Pfam" id="PF13419">
    <property type="entry name" value="HAD_2"/>
    <property type="match status" value="1"/>
</dbReference>
<keyword evidence="5" id="KW-0378">Hydrolase</keyword>
<dbReference type="InterPro" id="IPR050155">
    <property type="entry name" value="HAD-like_hydrolase_sf"/>
</dbReference>
<dbReference type="PANTHER" id="PTHR43434">
    <property type="entry name" value="PHOSPHOGLYCOLATE PHOSPHATASE"/>
    <property type="match status" value="1"/>
</dbReference>
<organism evidence="5 7">
    <name type="scientific">Acetobacter ghanensis</name>
    <dbReference type="NCBI Taxonomy" id="431306"/>
    <lineage>
        <taxon>Bacteria</taxon>
        <taxon>Pseudomonadati</taxon>
        <taxon>Pseudomonadota</taxon>
        <taxon>Alphaproteobacteria</taxon>
        <taxon>Acetobacterales</taxon>
        <taxon>Acetobacteraceae</taxon>
        <taxon>Acetobacter</taxon>
    </lineage>
</organism>
<dbReference type="Gene3D" id="3.40.50.1000">
    <property type="entry name" value="HAD superfamily/HAD-like"/>
    <property type="match status" value="1"/>
</dbReference>
<dbReference type="GO" id="GO:0008967">
    <property type="term" value="F:phosphoglycolate phosphatase activity"/>
    <property type="evidence" value="ECO:0007669"/>
    <property type="project" value="UniProtKB-EC"/>
</dbReference>
<reference evidence="7" key="1">
    <citation type="submission" date="2014-09" db="EMBL/GenBank/DDBJ databases">
        <authorList>
            <person name="Illeghems K.G."/>
        </authorList>
    </citation>
    <scope>NUCLEOTIDE SEQUENCE [LARGE SCALE GENOMIC DNA]</scope>
    <source>
        <strain evidence="7">LMG 23848T</strain>
    </source>
</reference>
<dbReference type="InterPro" id="IPR036412">
    <property type="entry name" value="HAD-like_sf"/>
</dbReference>
<evidence type="ECO:0000256" key="1">
    <source>
        <dbReference type="ARBA" id="ARBA00000830"/>
    </source>
</evidence>
<dbReference type="SFLD" id="SFLDG01129">
    <property type="entry name" value="C1.5:_HAD__Beta-PGM__Phosphata"/>
    <property type="match status" value="1"/>
</dbReference>
<dbReference type="EMBL" id="LN609302">
    <property type="protein sequence ID" value="CEF56503.1"/>
    <property type="molecule type" value="Genomic_DNA"/>
</dbReference>
<dbReference type="SFLD" id="SFLDS00003">
    <property type="entry name" value="Haloacid_Dehalogenase"/>
    <property type="match status" value="1"/>
</dbReference>
<evidence type="ECO:0000313" key="7">
    <source>
        <dbReference type="Proteomes" id="UP000068250"/>
    </source>
</evidence>
<evidence type="ECO:0000256" key="4">
    <source>
        <dbReference type="ARBA" id="ARBA00013078"/>
    </source>
</evidence>
<protein>
    <recommendedName>
        <fullName evidence="4">phosphoglycolate phosphatase</fullName>
        <ecNumber evidence="4">3.1.3.18</ecNumber>
    </recommendedName>
</protein>
<dbReference type="PANTHER" id="PTHR43434:SF1">
    <property type="entry name" value="PHOSPHOGLYCOLATE PHOSPHATASE"/>
    <property type="match status" value="1"/>
</dbReference>
<dbReference type="Gene3D" id="1.10.150.240">
    <property type="entry name" value="Putative phosphatase, domain 2"/>
    <property type="match status" value="1"/>
</dbReference>
<dbReference type="RefSeq" id="WP_059024803.1">
    <property type="nucleotide sequence ID" value="NZ_LN609302.1"/>
</dbReference>
<dbReference type="Proteomes" id="UP000068250">
    <property type="component" value="Chromosome I"/>
</dbReference>
<sequence>MSALRLAVFDMDGTLLDSLPDLAECCCEILAQCGLPLLSDMQVRSMVGNGVQALVERAFRASLDKKAEESGRAQVMPISTEEAVSRFMAAYTPRATRLSRLFPGTEDALRTLRAQGWLLAVCTNKPEKAARRILSDFRLEDLFAAVGGGDSFAARKPDARHLLGTIAQAGSAPERSVMVGDMPPDCLAAQAASCPFVFAGWGYGAPELADKAVVKAAAMQDIPTLLARIMPV</sequence>
<evidence type="ECO:0000256" key="2">
    <source>
        <dbReference type="ARBA" id="ARBA00004818"/>
    </source>
</evidence>
<comment type="catalytic activity">
    <reaction evidence="1">
        <text>2-phosphoglycolate + H2O = glycolate + phosphate</text>
        <dbReference type="Rhea" id="RHEA:14369"/>
        <dbReference type="ChEBI" id="CHEBI:15377"/>
        <dbReference type="ChEBI" id="CHEBI:29805"/>
        <dbReference type="ChEBI" id="CHEBI:43474"/>
        <dbReference type="ChEBI" id="CHEBI:58033"/>
        <dbReference type="EC" id="3.1.3.18"/>
    </reaction>
</comment>